<dbReference type="PROSITE" id="PS50157">
    <property type="entry name" value="ZINC_FINGER_C2H2_2"/>
    <property type="match status" value="1"/>
</dbReference>
<dbReference type="STRING" id="1202772.A0A1V9ZG89"/>
<dbReference type="PROSITE" id="PS00028">
    <property type="entry name" value="ZINC_FINGER_C2H2_1"/>
    <property type="match status" value="1"/>
</dbReference>
<accession>A0A1V9ZG89</accession>
<evidence type="ECO:0000313" key="3">
    <source>
        <dbReference type="EMBL" id="OQR96998.1"/>
    </source>
</evidence>
<dbReference type="CDD" id="cd00043">
    <property type="entry name" value="CYCLIN_SF"/>
    <property type="match status" value="1"/>
</dbReference>
<reference evidence="3 4" key="1">
    <citation type="journal article" date="2014" name="Genome Biol. Evol.">
        <title>The secreted proteins of Achlya hypogyna and Thraustotheca clavata identify the ancestral oomycete secretome and reveal gene acquisitions by horizontal gene transfer.</title>
        <authorList>
            <person name="Misner I."/>
            <person name="Blouin N."/>
            <person name="Leonard G."/>
            <person name="Richards T.A."/>
            <person name="Lane C.E."/>
        </authorList>
    </citation>
    <scope>NUCLEOTIDE SEQUENCE [LARGE SCALE GENOMIC DNA]</scope>
    <source>
        <strain evidence="3 4">ATCC 48635</strain>
    </source>
</reference>
<protein>
    <recommendedName>
        <fullName evidence="2">C2H2-type domain-containing protein</fullName>
    </recommendedName>
</protein>
<organism evidence="3 4">
    <name type="scientific">Achlya hypogyna</name>
    <name type="common">Oomycete</name>
    <name type="synonym">Protoachlya hypogyna</name>
    <dbReference type="NCBI Taxonomy" id="1202772"/>
    <lineage>
        <taxon>Eukaryota</taxon>
        <taxon>Sar</taxon>
        <taxon>Stramenopiles</taxon>
        <taxon>Oomycota</taxon>
        <taxon>Saprolegniomycetes</taxon>
        <taxon>Saprolegniales</taxon>
        <taxon>Achlyaceae</taxon>
        <taxon>Achlya</taxon>
    </lineage>
</organism>
<evidence type="ECO:0000256" key="1">
    <source>
        <dbReference type="PROSITE-ProRule" id="PRU00042"/>
    </source>
</evidence>
<comment type="caution">
    <text evidence="3">The sequence shown here is derived from an EMBL/GenBank/DDBJ whole genome shotgun (WGS) entry which is preliminary data.</text>
</comment>
<name>A0A1V9ZG89_ACHHY</name>
<keyword evidence="1" id="KW-0479">Metal-binding</keyword>
<dbReference type="Gene3D" id="1.10.472.170">
    <property type="match status" value="1"/>
</dbReference>
<feature type="domain" description="C2H2-type" evidence="2">
    <location>
        <begin position="310"/>
        <end position="337"/>
    </location>
</feature>
<proteinExistence type="predicted"/>
<keyword evidence="1" id="KW-0862">Zinc</keyword>
<sequence length="352" mass="38790">MSTTIDVHCTAFFAMLENASAKMNRMATIEEASVEERIVAAFATTATIADVKMIMTVIRSDLVEAAQTEVVSKPPVQPSYTCDMCGSQYPDSFVLVDNSIVCIGENGAGCGNVLESSRLFEGNAYRRFEDEEDRSHHGPAPNPLFSSAYNLKVNISKDGAGAAALRRTLDTVEMNCSEFDLDSRQTRMGYKDQMKRFAFKMIDDIGANLELHHRVLAVAKLTFARFRNHRAQIRHLHATIAACVLLALPATRPGPSFTCATCGAVFNAKRALRFHSCARRVSEVADAPEIEMVVEKPKSAIEFIGDRLVLPCYVCPRVFSTLAALEVHMARHANSKRKSTGLSDRPLKQSIH</sequence>
<dbReference type="Gene3D" id="3.30.160.60">
    <property type="entry name" value="Classic Zinc Finger"/>
    <property type="match status" value="1"/>
</dbReference>
<dbReference type="Pfam" id="PF13912">
    <property type="entry name" value="zf-C2H2_6"/>
    <property type="match status" value="1"/>
</dbReference>
<gene>
    <name evidence="3" type="ORF">ACHHYP_20639</name>
</gene>
<keyword evidence="4" id="KW-1185">Reference proteome</keyword>
<dbReference type="InterPro" id="IPR013087">
    <property type="entry name" value="Znf_C2H2_type"/>
</dbReference>
<dbReference type="OrthoDB" id="25790at2759"/>
<dbReference type="EMBL" id="JNBR01000124">
    <property type="protein sequence ID" value="OQR96998.1"/>
    <property type="molecule type" value="Genomic_DNA"/>
</dbReference>
<evidence type="ECO:0000259" key="2">
    <source>
        <dbReference type="PROSITE" id="PS50157"/>
    </source>
</evidence>
<evidence type="ECO:0000313" key="4">
    <source>
        <dbReference type="Proteomes" id="UP000243579"/>
    </source>
</evidence>
<dbReference type="AlphaFoldDB" id="A0A1V9ZG89"/>
<keyword evidence="1" id="KW-0863">Zinc-finger</keyword>
<dbReference type="GO" id="GO:0008270">
    <property type="term" value="F:zinc ion binding"/>
    <property type="evidence" value="ECO:0007669"/>
    <property type="project" value="UniProtKB-KW"/>
</dbReference>
<dbReference type="Proteomes" id="UP000243579">
    <property type="component" value="Unassembled WGS sequence"/>
</dbReference>